<keyword evidence="4" id="KW-0460">Magnesium</keyword>
<sequence length="482" mass="53433">MDGSLVQGIVRIAAFSSKPLRQTPSPNSAKSTQTANQTAAARPYLSKRTLKTQRSSDIVFYAKNNKGQERFSSLSVLPYIHRRRRKLIMGDGCEETDRAAKRQRRATHHTVYLAIIAVLVIVLVYASAQAFRARQIMQKVEKRFGLRAEVRSSLPRAEPLREISAKSLLREKTFEEYRKEVDGLVERALELREFGGRNRLSEACAHALRGGKRLRPIIIMEVVRAGTLARQESAKKGDPPVDIVDPADAALFIEYLHTASLVIDDLPAFDDDNERRGKAAVHAKESPAVAHMAALSLVSAAFQDLSRQIDWIRDNCPEFKNVDRVGTRLCYDVGRAIGALGAAGGQFMDSSLSPNELFSQYGGGAVLEIVQLKTATFFEISFLTGWLIVGGSAEEAVDLQQAGHHFGTAFQIADDIGDMAQDSLRRAAGKPGWNYANEYGADKAARAVTQNLDACRLILEEKKLYTPLWKEIYKKVWEMAAP</sequence>
<keyword evidence="10" id="KW-1185">Reference proteome</keyword>
<evidence type="ECO:0000313" key="9">
    <source>
        <dbReference type="EMBL" id="GFR88133.1"/>
    </source>
</evidence>
<comment type="caution">
    <text evidence="9">The sequence shown here is derived from an EMBL/GenBank/DDBJ whole genome shotgun (WGS) entry which is preliminary data.</text>
</comment>
<comment type="similarity">
    <text evidence="6">Belongs to the FPP/GGPP synthase family.</text>
</comment>
<organism evidence="9 10">
    <name type="scientific">Elysia marginata</name>
    <dbReference type="NCBI Taxonomy" id="1093978"/>
    <lineage>
        <taxon>Eukaryota</taxon>
        <taxon>Metazoa</taxon>
        <taxon>Spiralia</taxon>
        <taxon>Lophotrochozoa</taxon>
        <taxon>Mollusca</taxon>
        <taxon>Gastropoda</taxon>
        <taxon>Heterobranchia</taxon>
        <taxon>Euthyneura</taxon>
        <taxon>Panpulmonata</taxon>
        <taxon>Sacoglossa</taxon>
        <taxon>Placobranchoidea</taxon>
        <taxon>Plakobranchidae</taxon>
        <taxon>Elysia</taxon>
    </lineage>
</organism>
<keyword evidence="3" id="KW-0479">Metal-binding</keyword>
<reference evidence="9 10" key="1">
    <citation type="journal article" date="2021" name="Elife">
        <title>Chloroplast acquisition without the gene transfer in kleptoplastic sea slugs, Plakobranchus ocellatus.</title>
        <authorList>
            <person name="Maeda T."/>
            <person name="Takahashi S."/>
            <person name="Yoshida T."/>
            <person name="Shimamura S."/>
            <person name="Takaki Y."/>
            <person name="Nagai Y."/>
            <person name="Toyoda A."/>
            <person name="Suzuki Y."/>
            <person name="Arimoto A."/>
            <person name="Ishii H."/>
            <person name="Satoh N."/>
            <person name="Nishiyama T."/>
            <person name="Hasebe M."/>
            <person name="Maruyama T."/>
            <person name="Minagawa J."/>
            <person name="Obokata J."/>
            <person name="Shigenobu S."/>
        </authorList>
    </citation>
    <scope>NUCLEOTIDE SEQUENCE [LARGE SCALE GENOMIC DNA]</scope>
</reference>
<evidence type="ECO:0000256" key="3">
    <source>
        <dbReference type="ARBA" id="ARBA00022723"/>
    </source>
</evidence>
<feature type="region of interest" description="Disordered" evidence="7">
    <location>
        <begin position="19"/>
        <end position="41"/>
    </location>
</feature>
<keyword evidence="8" id="KW-0812">Transmembrane</keyword>
<feature type="compositionally biased region" description="Polar residues" evidence="7">
    <location>
        <begin position="19"/>
        <end position="39"/>
    </location>
</feature>
<protein>
    <submittedName>
        <fullName evidence="9">Geranylgeranyl pyrophosphate synthase</fullName>
    </submittedName>
</protein>
<dbReference type="InterPro" id="IPR033749">
    <property type="entry name" value="Polyprenyl_synt_CS"/>
</dbReference>
<dbReference type="Gene3D" id="1.10.600.10">
    <property type="entry name" value="Farnesyl Diphosphate Synthase"/>
    <property type="match status" value="1"/>
</dbReference>
<evidence type="ECO:0000256" key="6">
    <source>
        <dbReference type="RuleBase" id="RU004466"/>
    </source>
</evidence>
<evidence type="ECO:0000256" key="1">
    <source>
        <dbReference type="ARBA" id="ARBA00001946"/>
    </source>
</evidence>
<name>A0AAV4GQR3_9GAST</name>
<dbReference type="AlphaFoldDB" id="A0AAV4GQR3"/>
<dbReference type="InterPro" id="IPR000092">
    <property type="entry name" value="Polyprenyl_synt"/>
</dbReference>
<dbReference type="Proteomes" id="UP000762676">
    <property type="component" value="Unassembled WGS sequence"/>
</dbReference>
<evidence type="ECO:0000256" key="8">
    <source>
        <dbReference type="SAM" id="Phobius"/>
    </source>
</evidence>
<dbReference type="InterPro" id="IPR008949">
    <property type="entry name" value="Isoprenoid_synthase_dom_sf"/>
</dbReference>
<dbReference type="SUPFAM" id="SSF48576">
    <property type="entry name" value="Terpenoid synthases"/>
    <property type="match status" value="1"/>
</dbReference>
<evidence type="ECO:0000256" key="5">
    <source>
        <dbReference type="ARBA" id="ARBA00023229"/>
    </source>
</evidence>
<proteinExistence type="inferred from homology"/>
<keyword evidence="8" id="KW-1133">Transmembrane helix</keyword>
<evidence type="ECO:0000256" key="7">
    <source>
        <dbReference type="SAM" id="MobiDB-lite"/>
    </source>
</evidence>
<evidence type="ECO:0000256" key="2">
    <source>
        <dbReference type="ARBA" id="ARBA00022679"/>
    </source>
</evidence>
<dbReference type="GO" id="GO:0046872">
    <property type="term" value="F:metal ion binding"/>
    <property type="evidence" value="ECO:0007669"/>
    <property type="project" value="UniProtKB-KW"/>
</dbReference>
<keyword evidence="2 6" id="KW-0808">Transferase</keyword>
<dbReference type="PANTHER" id="PTHR43281:SF1">
    <property type="entry name" value="FARNESYL DIPHOSPHATE SYNTHASE"/>
    <property type="match status" value="1"/>
</dbReference>
<dbReference type="PANTHER" id="PTHR43281">
    <property type="entry name" value="FARNESYL DIPHOSPHATE SYNTHASE"/>
    <property type="match status" value="1"/>
</dbReference>
<accession>A0AAV4GQR3</accession>
<dbReference type="Pfam" id="PF00348">
    <property type="entry name" value="polyprenyl_synt"/>
    <property type="match status" value="1"/>
</dbReference>
<dbReference type="EMBL" id="BMAT01005139">
    <property type="protein sequence ID" value="GFR88133.1"/>
    <property type="molecule type" value="Genomic_DNA"/>
</dbReference>
<evidence type="ECO:0000256" key="4">
    <source>
        <dbReference type="ARBA" id="ARBA00022842"/>
    </source>
</evidence>
<dbReference type="PROSITE" id="PS00444">
    <property type="entry name" value="POLYPRENYL_SYNTHASE_2"/>
    <property type="match status" value="1"/>
</dbReference>
<comment type="cofactor">
    <cofactor evidence="1">
        <name>Mg(2+)</name>
        <dbReference type="ChEBI" id="CHEBI:18420"/>
    </cofactor>
</comment>
<evidence type="ECO:0000313" key="10">
    <source>
        <dbReference type="Proteomes" id="UP000762676"/>
    </source>
</evidence>
<dbReference type="GO" id="GO:0008299">
    <property type="term" value="P:isoprenoid biosynthetic process"/>
    <property type="evidence" value="ECO:0007669"/>
    <property type="project" value="UniProtKB-KW"/>
</dbReference>
<keyword evidence="5" id="KW-0414">Isoprene biosynthesis</keyword>
<dbReference type="GO" id="GO:0004659">
    <property type="term" value="F:prenyltransferase activity"/>
    <property type="evidence" value="ECO:0007669"/>
    <property type="project" value="InterPro"/>
</dbReference>
<gene>
    <name evidence="9" type="ORF">ElyMa_002509800</name>
</gene>
<dbReference type="PROSITE" id="PS00723">
    <property type="entry name" value="POLYPRENYL_SYNTHASE_1"/>
    <property type="match status" value="1"/>
</dbReference>
<feature type="transmembrane region" description="Helical" evidence="8">
    <location>
        <begin position="111"/>
        <end position="131"/>
    </location>
</feature>
<keyword evidence="8" id="KW-0472">Membrane</keyword>